<proteinExistence type="predicted"/>
<evidence type="ECO:0000313" key="3">
    <source>
        <dbReference type="Proteomes" id="UP000310016"/>
    </source>
</evidence>
<evidence type="ECO:0000313" key="2">
    <source>
        <dbReference type="EMBL" id="TJZ65632.1"/>
    </source>
</evidence>
<dbReference type="EMBL" id="SUMF01000036">
    <property type="protein sequence ID" value="TJZ65632.1"/>
    <property type="molecule type" value="Genomic_DNA"/>
</dbReference>
<comment type="caution">
    <text evidence="2">The sequence shown here is derived from an EMBL/GenBank/DDBJ whole genome shotgun (WGS) entry which is preliminary data.</text>
</comment>
<keyword evidence="3" id="KW-1185">Reference proteome</keyword>
<sequence length="88" mass="9417">MRHVVVLLALSLGPGMPVHAELVEQIAHMRAVIEMRCGPRINVLWVDEAGVAPPCQHSYSPGCEEIQGGAPNLCIAPDSEQSGETAQF</sequence>
<reference evidence="2 3" key="1">
    <citation type="submission" date="2019-04" db="EMBL/GenBank/DDBJ databases">
        <title>Chitiniphilus eburnea sp. nov., a novel chitinolytic bacterium isolated from aquaculture sludge.</title>
        <authorList>
            <person name="Sheng M."/>
        </authorList>
    </citation>
    <scope>NUCLEOTIDE SEQUENCE [LARGE SCALE GENOMIC DNA]</scope>
    <source>
        <strain evidence="2 3">HX-2-15</strain>
    </source>
</reference>
<keyword evidence="1" id="KW-0732">Signal</keyword>
<gene>
    <name evidence="2" type="ORF">FAZ21_18025</name>
</gene>
<dbReference type="OrthoDB" id="8591436at2"/>
<feature type="chain" id="PRO_5020534424" evidence="1">
    <location>
        <begin position="21"/>
        <end position="88"/>
    </location>
</feature>
<protein>
    <submittedName>
        <fullName evidence="2">Uncharacterized protein</fullName>
    </submittedName>
</protein>
<dbReference type="RefSeq" id="WP_136774825.1">
    <property type="nucleotide sequence ID" value="NZ_CP156074.1"/>
</dbReference>
<evidence type="ECO:0000256" key="1">
    <source>
        <dbReference type="SAM" id="SignalP"/>
    </source>
</evidence>
<dbReference type="Proteomes" id="UP000310016">
    <property type="component" value="Unassembled WGS sequence"/>
</dbReference>
<organism evidence="2 3">
    <name type="scientific">Chitiniphilus eburneus</name>
    <dbReference type="NCBI Taxonomy" id="2571148"/>
    <lineage>
        <taxon>Bacteria</taxon>
        <taxon>Pseudomonadati</taxon>
        <taxon>Pseudomonadota</taxon>
        <taxon>Betaproteobacteria</taxon>
        <taxon>Neisseriales</taxon>
        <taxon>Chitinibacteraceae</taxon>
        <taxon>Chitiniphilus</taxon>
    </lineage>
</organism>
<feature type="signal peptide" evidence="1">
    <location>
        <begin position="1"/>
        <end position="20"/>
    </location>
</feature>
<name>A0A4U0PF14_9NEIS</name>
<accession>A0A4U0PF14</accession>
<dbReference type="AlphaFoldDB" id="A0A4U0PF14"/>